<dbReference type="InterPro" id="IPR017438">
    <property type="entry name" value="ATP-NAD_kinase_N"/>
</dbReference>
<sequence length="231" mass="25158">MDMLKYEKVFASLGETELADSPGLGLKSPSEYPRVPENVQKPLQIESVHNEENAQQPFLAPIPYAACTCREYGQHSIRATEKVKKVTVFLNPAAKNGKAVKQFEKNAAPILHLAGLSVEILKSTHEGHVKDQVAALGATDSILVVGGDGTLAEVITGLLRRSDAESCSNWPIGVIPVGVTNTLARLLYTDSTNEVRAAIPRNTPRSRSKLYHACDLEQLTVFKLTVHNHPN</sequence>
<dbReference type="GO" id="GO:0005739">
    <property type="term" value="C:mitochondrion"/>
    <property type="evidence" value="ECO:0007669"/>
    <property type="project" value="TreeGrafter"/>
</dbReference>
<dbReference type="InterPro" id="IPR050187">
    <property type="entry name" value="Lipid_Phosphate_FormReg"/>
</dbReference>
<keyword evidence="2" id="KW-0418">Kinase</keyword>
<comment type="caution">
    <text evidence="2">The sequence shown here is derived from an EMBL/GenBank/DDBJ whole genome shotgun (WGS) entry which is preliminary data.</text>
</comment>
<dbReference type="PANTHER" id="PTHR12358">
    <property type="entry name" value="SPHINGOSINE KINASE"/>
    <property type="match status" value="1"/>
</dbReference>
<dbReference type="Gene3D" id="3.40.50.10330">
    <property type="entry name" value="Probable inorganic polyphosphate/atp-NAD kinase, domain 1"/>
    <property type="match status" value="1"/>
</dbReference>
<reference evidence="2 3" key="1">
    <citation type="journal article" date="2017" name="PLoS Biol.">
        <title>The sea cucumber genome provides insights into morphological evolution and visceral regeneration.</title>
        <authorList>
            <person name="Zhang X."/>
            <person name="Sun L."/>
            <person name="Yuan J."/>
            <person name="Sun Y."/>
            <person name="Gao Y."/>
            <person name="Zhang L."/>
            <person name="Li S."/>
            <person name="Dai H."/>
            <person name="Hamel J.F."/>
            <person name="Liu C."/>
            <person name="Yu Y."/>
            <person name="Liu S."/>
            <person name="Lin W."/>
            <person name="Guo K."/>
            <person name="Jin S."/>
            <person name="Xu P."/>
            <person name="Storey K.B."/>
            <person name="Huan P."/>
            <person name="Zhang T."/>
            <person name="Zhou Y."/>
            <person name="Zhang J."/>
            <person name="Lin C."/>
            <person name="Li X."/>
            <person name="Xing L."/>
            <person name="Huo D."/>
            <person name="Sun M."/>
            <person name="Wang L."/>
            <person name="Mercier A."/>
            <person name="Li F."/>
            <person name="Yang H."/>
            <person name="Xiang J."/>
        </authorList>
    </citation>
    <scope>NUCLEOTIDE SEQUENCE [LARGE SCALE GENOMIC DNA]</scope>
    <source>
        <strain evidence="2">Shaxun</strain>
        <tissue evidence="2">Muscle</tissue>
    </source>
</reference>
<dbReference type="AlphaFoldDB" id="A0A2G8KI12"/>
<keyword evidence="3" id="KW-1185">Reference proteome</keyword>
<organism evidence="2 3">
    <name type="scientific">Stichopus japonicus</name>
    <name type="common">Sea cucumber</name>
    <dbReference type="NCBI Taxonomy" id="307972"/>
    <lineage>
        <taxon>Eukaryota</taxon>
        <taxon>Metazoa</taxon>
        <taxon>Echinodermata</taxon>
        <taxon>Eleutherozoa</taxon>
        <taxon>Echinozoa</taxon>
        <taxon>Holothuroidea</taxon>
        <taxon>Aspidochirotacea</taxon>
        <taxon>Aspidochirotida</taxon>
        <taxon>Stichopodidae</taxon>
        <taxon>Apostichopus</taxon>
    </lineage>
</organism>
<dbReference type="GO" id="GO:0001729">
    <property type="term" value="F:ceramide kinase activity"/>
    <property type="evidence" value="ECO:0007669"/>
    <property type="project" value="TreeGrafter"/>
</dbReference>
<dbReference type="SMART" id="SM00046">
    <property type="entry name" value="DAGKc"/>
    <property type="match status" value="1"/>
</dbReference>
<name>A0A2G8KI12_STIJA</name>
<dbReference type="STRING" id="307972.A0A2G8KI12"/>
<dbReference type="GO" id="GO:0046513">
    <property type="term" value="P:ceramide biosynthetic process"/>
    <property type="evidence" value="ECO:0007669"/>
    <property type="project" value="TreeGrafter"/>
</dbReference>
<dbReference type="Proteomes" id="UP000230750">
    <property type="component" value="Unassembled WGS sequence"/>
</dbReference>
<gene>
    <name evidence="2" type="ORF">BSL78_15505</name>
</gene>
<dbReference type="OrthoDB" id="9979394at2759"/>
<feature type="domain" description="DAGKc" evidence="1">
    <location>
        <begin position="81"/>
        <end position="223"/>
    </location>
</feature>
<dbReference type="PROSITE" id="PS50146">
    <property type="entry name" value="DAGK"/>
    <property type="match status" value="1"/>
</dbReference>
<dbReference type="GO" id="GO:0047620">
    <property type="term" value="F:acylglycerol kinase activity"/>
    <property type="evidence" value="ECO:0007669"/>
    <property type="project" value="TreeGrafter"/>
</dbReference>
<protein>
    <submittedName>
        <fullName evidence="2">Putative acylglycerol kinase, mitochondrial</fullName>
    </submittedName>
</protein>
<dbReference type="EMBL" id="MRZV01000568">
    <property type="protein sequence ID" value="PIK47641.1"/>
    <property type="molecule type" value="Genomic_DNA"/>
</dbReference>
<evidence type="ECO:0000313" key="3">
    <source>
        <dbReference type="Proteomes" id="UP000230750"/>
    </source>
</evidence>
<dbReference type="GO" id="GO:0046512">
    <property type="term" value="P:sphingosine biosynthetic process"/>
    <property type="evidence" value="ECO:0007669"/>
    <property type="project" value="TreeGrafter"/>
</dbReference>
<accession>A0A2G8KI12</accession>
<dbReference type="SUPFAM" id="SSF111331">
    <property type="entry name" value="NAD kinase/diacylglycerol kinase-like"/>
    <property type="match status" value="1"/>
</dbReference>
<evidence type="ECO:0000313" key="2">
    <source>
        <dbReference type="EMBL" id="PIK47641.1"/>
    </source>
</evidence>
<dbReference type="GO" id="GO:0004143">
    <property type="term" value="F:ATP-dependent diacylglycerol kinase activity"/>
    <property type="evidence" value="ECO:0007669"/>
    <property type="project" value="TreeGrafter"/>
</dbReference>
<dbReference type="GO" id="GO:0016020">
    <property type="term" value="C:membrane"/>
    <property type="evidence" value="ECO:0007669"/>
    <property type="project" value="TreeGrafter"/>
</dbReference>
<dbReference type="PANTHER" id="PTHR12358:SF31">
    <property type="entry name" value="ACYLGLYCEROL KINASE, MITOCHONDRIAL"/>
    <property type="match status" value="1"/>
</dbReference>
<proteinExistence type="predicted"/>
<dbReference type="InterPro" id="IPR016064">
    <property type="entry name" value="NAD/diacylglycerol_kinase_sf"/>
</dbReference>
<keyword evidence="2" id="KW-0808">Transferase</keyword>
<dbReference type="Pfam" id="PF00781">
    <property type="entry name" value="DAGK_cat"/>
    <property type="match status" value="1"/>
</dbReference>
<dbReference type="InterPro" id="IPR001206">
    <property type="entry name" value="Diacylglycerol_kinase_cat_dom"/>
</dbReference>
<evidence type="ECO:0000259" key="1">
    <source>
        <dbReference type="PROSITE" id="PS50146"/>
    </source>
</evidence>